<dbReference type="PANTHER" id="PTHR46130">
    <property type="entry name" value="LAMGL DOMAIN-CONTAINING PROTEIN"/>
    <property type="match status" value="1"/>
</dbReference>
<name>A0A849SKG6_UNCEI</name>
<dbReference type="PANTHER" id="PTHR46130:SF3">
    <property type="entry name" value="CHROMOSOME UNDETERMINED SCAFFOLD_33, WHOLE GENOME SHOTGUN SEQUENCE"/>
    <property type="match status" value="1"/>
</dbReference>
<dbReference type="GO" id="GO:0004222">
    <property type="term" value="F:metalloendopeptidase activity"/>
    <property type="evidence" value="ECO:0007669"/>
    <property type="project" value="TreeGrafter"/>
</dbReference>
<sequence length="1137" mass="116344">MKTFRSLLLASVAAAVYAAPAGAQTGVQFDGTNDYVTFGAAPALGTAQFTLEVWFKRTGIGVATTTGTGGVTSAIPLLTKGRGEAEGSNVDMNYFLGLRSTDSVLVADYEEGAGQLSPGLNHPVVGVTPVRSHVWYHAAVTFDGTTLNLYLNGNLESTVAVGAGRLPRFDSIQHAGLGSAMTSTGLAAGFFAGTLDEARIWNVARTQPDIQSTITSELPSGAGLIGRWGLNDGSGTTALNSIGGAPNGTLTNGPTWVTGSSFSLDYGLFMAGTNGFVTFGNHAALGLPAFTLETWFRRDAAGVATSTGTGGVTAVPLIAKGRAEADGTTADMNYFLGIRPADNLLVADFEEGAAGTSPGLNHPIAGVTPILANGAWHHAAVSYDGATWNLYLDGVLEATLAVGQPVQSASIQHASIGSALTSAGTAAGFFAGAMDEARVWNVARTQGQLQSAINTPLSGPQATLVARWGMNEAAGLSTLNSAGGVVTGTLTGTGVNWTHGAPFNLTSAPPLDPSGLVAAALAYNTVQLTWADNSTDETSFEIERSTSGPGGPFSPLTSVSANIVSALDAPLTAASSYCYRVRAVNGVGASGFTNAECATTPAESNQALDFSAAGTHVALGIAPSLNAAQFTVECWFRRDGAGTGTNSGAGGIPDVIPLVAKGRAESETANADINYMMGLRASDGVLCADFEEAQSGATPGLNHPLAGVTPIAADGVWHHAAVTYDGNELRLFLDGCPEASLAIGQPANSVNVAHASIGTAMTTAGVAAGNFDGAIDEVRIWSAARTIAELQAGMGGELSGPVAGLLCRWGLNETLGTIAYASTGGVNGTLVGAAFTRVGGTPFGDPLAPSATVLSPNGGEHFAIGGSIHLTWSAADCFGVATVDLLISHTGFAGPFTSIAIGIPNDGDFLWTVTGPEADSLAVLRVVAHDGAGHDGLDESDTAFTIFDLATPTLLALFTADASAQGIRVRWQFGPGTPIVSQRIEHAARPQGPWTLLDVAVTRTGELLEMLDTQALDGAPHWYRLIVESTDGTQVFGPVGTTAIRPILALALGAPTPNPAPGGFRVELALPVATRVRLTLHDVAGRSVATLHDGWLASGRHPLAFDRQTLGRLPAGLYLMRLDAGNRRITQRVVLVD</sequence>
<dbReference type="GO" id="GO:0005615">
    <property type="term" value="C:extracellular space"/>
    <property type="evidence" value="ECO:0007669"/>
    <property type="project" value="TreeGrafter"/>
</dbReference>
<evidence type="ECO:0000313" key="6">
    <source>
        <dbReference type="Proteomes" id="UP000580839"/>
    </source>
</evidence>
<dbReference type="InterPro" id="IPR013320">
    <property type="entry name" value="ConA-like_dom_sf"/>
</dbReference>
<dbReference type="InterPro" id="IPR003961">
    <property type="entry name" value="FN3_dom"/>
</dbReference>
<dbReference type="AlphaFoldDB" id="A0A849SKG6"/>
<dbReference type="SMART" id="SM00060">
    <property type="entry name" value="FN3"/>
    <property type="match status" value="1"/>
</dbReference>
<dbReference type="EMBL" id="JABFRW010000172">
    <property type="protein sequence ID" value="NOT35086.1"/>
    <property type="molecule type" value="Genomic_DNA"/>
</dbReference>
<dbReference type="InterPro" id="IPR013783">
    <property type="entry name" value="Ig-like_fold"/>
</dbReference>
<evidence type="ECO:0000256" key="1">
    <source>
        <dbReference type="ARBA" id="ARBA00022729"/>
    </source>
</evidence>
<evidence type="ECO:0000256" key="3">
    <source>
        <dbReference type="SAM" id="SignalP"/>
    </source>
</evidence>
<proteinExistence type="predicted"/>
<dbReference type="InterPro" id="IPR043543">
    <property type="entry name" value="PAPPA/PAPPA2"/>
</dbReference>
<feature type="signal peptide" evidence="3">
    <location>
        <begin position="1"/>
        <end position="23"/>
    </location>
</feature>
<dbReference type="SMART" id="SM00560">
    <property type="entry name" value="LamGL"/>
    <property type="match status" value="3"/>
</dbReference>
<dbReference type="Pfam" id="PF13385">
    <property type="entry name" value="Laminin_G_3"/>
    <property type="match status" value="3"/>
</dbReference>
<protein>
    <recommendedName>
        <fullName evidence="4">Fibronectin type-III domain-containing protein</fullName>
    </recommendedName>
</protein>
<reference evidence="5 6" key="1">
    <citation type="submission" date="2020-04" db="EMBL/GenBank/DDBJ databases">
        <title>Metagenomic profiling of ammonia- and methane-oxidizing microorganisms in a Dutch drinking water treatment plant.</title>
        <authorList>
            <person name="Poghosyan L."/>
            <person name="Leucker S."/>
        </authorList>
    </citation>
    <scope>NUCLEOTIDE SEQUENCE [LARGE SCALE GENOMIC DNA]</scope>
    <source>
        <strain evidence="5">S-RSF-IL-03</strain>
    </source>
</reference>
<dbReference type="GO" id="GO:0007166">
    <property type="term" value="P:cell surface receptor signaling pathway"/>
    <property type="evidence" value="ECO:0007669"/>
    <property type="project" value="TreeGrafter"/>
</dbReference>
<dbReference type="Gene3D" id="2.60.120.200">
    <property type="match status" value="3"/>
</dbReference>
<dbReference type="InterPro" id="IPR036116">
    <property type="entry name" value="FN3_sf"/>
</dbReference>
<accession>A0A849SKG6</accession>
<dbReference type="Gene3D" id="2.60.40.10">
    <property type="entry name" value="Immunoglobulins"/>
    <property type="match status" value="1"/>
</dbReference>
<dbReference type="Proteomes" id="UP000580839">
    <property type="component" value="Unassembled WGS sequence"/>
</dbReference>
<keyword evidence="2" id="KW-1015">Disulfide bond</keyword>
<comment type="caution">
    <text evidence="5">The sequence shown here is derived from an EMBL/GenBank/DDBJ whole genome shotgun (WGS) entry which is preliminary data.</text>
</comment>
<feature type="domain" description="Fibronectin type-III" evidence="4">
    <location>
        <begin position="509"/>
        <end position="603"/>
    </location>
</feature>
<dbReference type="SUPFAM" id="SSF49899">
    <property type="entry name" value="Concanavalin A-like lectins/glucanases"/>
    <property type="match status" value="3"/>
</dbReference>
<evidence type="ECO:0000256" key="2">
    <source>
        <dbReference type="ARBA" id="ARBA00023157"/>
    </source>
</evidence>
<gene>
    <name evidence="5" type="ORF">HOP12_13125</name>
</gene>
<dbReference type="GO" id="GO:0006508">
    <property type="term" value="P:proteolysis"/>
    <property type="evidence" value="ECO:0007669"/>
    <property type="project" value="TreeGrafter"/>
</dbReference>
<evidence type="ECO:0000259" key="4">
    <source>
        <dbReference type="PROSITE" id="PS50853"/>
    </source>
</evidence>
<dbReference type="CDD" id="cd00063">
    <property type="entry name" value="FN3"/>
    <property type="match status" value="1"/>
</dbReference>
<keyword evidence="1 3" id="KW-0732">Signal</keyword>
<dbReference type="PROSITE" id="PS50853">
    <property type="entry name" value="FN3"/>
    <property type="match status" value="1"/>
</dbReference>
<evidence type="ECO:0000313" key="5">
    <source>
        <dbReference type="EMBL" id="NOT35086.1"/>
    </source>
</evidence>
<feature type="chain" id="PRO_5032538236" description="Fibronectin type-III domain-containing protein" evidence="3">
    <location>
        <begin position="24"/>
        <end position="1137"/>
    </location>
</feature>
<dbReference type="SUPFAM" id="SSF49265">
    <property type="entry name" value="Fibronectin type III"/>
    <property type="match status" value="1"/>
</dbReference>
<organism evidence="5 6">
    <name type="scientific">Eiseniibacteriota bacterium</name>
    <dbReference type="NCBI Taxonomy" id="2212470"/>
    <lineage>
        <taxon>Bacteria</taxon>
        <taxon>Candidatus Eiseniibacteriota</taxon>
    </lineage>
</organism>
<dbReference type="InterPro" id="IPR006558">
    <property type="entry name" value="LamG-like"/>
</dbReference>